<protein>
    <recommendedName>
        <fullName evidence="4">Histone H1</fullName>
    </recommendedName>
</protein>
<evidence type="ECO:0000313" key="2">
    <source>
        <dbReference type="EMBL" id="MBU8547321.1"/>
    </source>
</evidence>
<name>A0ABS6HEZ5_9PROT</name>
<keyword evidence="3" id="KW-1185">Reference proteome</keyword>
<dbReference type="EMBL" id="JAERQM010000018">
    <property type="protein sequence ID" value="MBU8547321.1"/>
    <property type="molecule type" value="Genomic_DNA"/>
</dbReference>
<feature type="region of interest" description="Disordered" evidence="1">
    <location>
        <begin position="37"/>
        <end position="58"/>
    </location>
</feature>
<dbReference type="RefSeq" id="WP_216879294.1">
    <property type="nucleotide sequence ID" value="NZ_JAERQM010000018.1"/>
</dbReference>
<accession>A0ABS6HEZ5</accession>
<reference evidence="2 3" key="1">
    <citation type="submission" date="2021-01" db="EMBL/GenBank/DDBJ databases">
        <title>Roseomonas sp. nov, a bacterium isolated from an oil production mixture in Yumen Oilfield.</title>
        <authorList>
            <person name="Wu D."/>
        </authorList>
    </citation>
    <scope>NUCLEOTIDE SEQUENCE [LARGE SCALE GENOMIC DNA]</scope>
    <source>
        <strain evidence="2 3">ROY-5-3</strain>
    </source>
</reference>
<proteinExistence type="predicted"/>
<organism evidence="2 3">
    <name type="scientific">Falsiroseomonas oleicola</name>
    <dbReference type="NCBI Taxonomy" id="2801474"/>
    <lineage>
        <taxon>Bacteria</taxon>
        <taxon>Pseudomonadati</taxon>
        <taxon>Pseudomonadota</taxon>
        <taxon>Alphaproteobacteria</taxon>
        <taxon>Acetobacterales</taxon>
        <taxon>Roseomonadaceae</taxon>
        <taxon>Falsiroseomonas</taxon>
    </lineage>
</organism>
<dbReference type="Proteomes" id="UP000689967">
    <property type="component" value="Unassembled WGS sequence"/>
</dbReference>
<evidence type="ECO:0000256" key="1">
    <source>
        <dbReference type="SAM" id="MobiDB-lite"/>
    </source>
</evidence>
<sequence length="74" mass="7782">MAEKRIPRPRDPIALAKLIGDIATGEVVDKVDDGKDPAAAEMGRKGAAARSAGMTAERRAEIAKKAAAKRWGTP</sequence>
<comment type="caution">
    <text evidence="2">The sequence shown here is derived from an EMBL/GenBank/DDBJ whole genome shotgun (WGS) entry which is preliminary data.</text>
</comment>
<evidence type="ECO:0008006" key="4">
    <source>
        <dbReference type="Google" id="ProtNLM"/>
    </source>
</evidence>
<gene>
    <name evidence="2" type="ORF">JJQ90_26670</name>
</gene>
<evidence type="ECO:0000313" key="3">
    <source>
        <dbReference type="Proteomes" id="UP000689967"/>
    </source>
</evidence>